<evidence type="ECO:0008006" key="11">
    <source>
        <dbReference type="Google" id="ProtNLM"/>
    </source>
</evidence>
<keyword evidence="2 4" id="KW-0863">Zinc-finger</keyword>
<comment type="caution">
    <text evidence="9">The sequence shown here is derived from an EMBL/GenBank/DDBJ whole genome shotgun (WGS) entry which is preliminary data.</text>
</comment>
<keyword evidence="3" id="KW-0862">Zinc</keyword>
<keyword evidence="1" id="KW-0479">Metal-binding</keyword>
<evidence type="ECO:0000256" key="1">
    <source>
        <dbReference type="ARBA" id="ARBA00022723"/>
    </source>
</evidence>
<sequence length="1175" mass="128871">MAEGGQQAESASPGDVHASALAMLAESSAARAVRSAEMTPQTEEMHEEAELKQIKLKLEKAHARMGQSLANIPTGREYDSLPDASDELAYDALEKAYNSAFLVHPPEDVKHFDGEKIARHEGKLEAGSNGKGAWSREETEEKEDERSTQVGTLKSMCLSTMKQHTAINAQSDVTDEPMTNAANVAIPGSNGAHKASGNAKRQLPGSASADSAMLTESPPQSPMSAPNQTSSEDGFLSTPEGKRGHHDERTRSKTYEEDRIERADHLSLNEFLVAELEVYCSRLLGKGSPTRSSSGASDLAWITGQQLFQDHQRALHDFDDEWKRTHADTYRGYKPTESEQLPVPVSTIRANPFQQGGANPIAVDEWDARLNKVKASDTKSTPIESSHSLEGNASDDGDGIFAAYKRGSNGIIVGGDDCQKERHQISTFMARIASSQSTSAFFVVIAAGPDLAQWEKVLSSEQLIQFYPYWGSNLDRQNLLQLLSNEYFSSRSLSAHVLLTSYEVFMEDISVVSSLQCQLSIIDIPRQGADRIAAIWPQLLSLRCRQRLLLCQSSFEIDVRKLLHLLVPEMFSSRRKLLAWSSAAFPPNQVCAVCDVVKTFMLDSNAEACTEFMSRVELCTKRNSEIEMTALDTLDKQGIVRAIEPSIILPVKRVLNRKSRSRPSGHIPAKGKLDLDDTAMDPVDSQLTIKAPNAFVKKRRGSDGTPGSRQRIGRCGKCAGCLAEDCMKCGHCQDMKKYGGPGLRKQSCKNRKCLNPILWGFATRKRKRKSKRAESSDVKGDSELDDDGSVTYSSVESDGESVSTATFGNEDSDDDAMMDSPRDLLLPASDTLLDDHLSLSDLTSRSSSAKSRVVRCGECDGCNAPDCMKCPHCLDMKKYGGPGLRKQTCKNRKCNAPKSLVLNKAKGGYDQYVDEKGNVVYSGLNDNTFPGFYEAPDSSDRQESASPSAQGQPGVLTVIQECERYVKPRLVFACVDCVARFSSSRLLNFHSRVEHSQDSHAPTAFEREASRTFTRAIFQNAIICAQPKLQDRSPQSSPLGYAKLQGQGFQFFCIEPFIVLGRMESRWCDLYKDIGFGNVKGLPGGDVNCHIGNDTMIATKHAVISWDTSAKSFVIECLSFRTPISVNGRGIDFASPPTALSSRSLVQIGASVFYFLLPKVSKANSTIEESNTPQA</sequence>
<dbReference type="InterPro" id="IPR013087">
    <property type="entry name" value="Znf_C2H2_type"/>
</dbReference>
<feature type="region of interest" description="Disordered" evidence="5">
    <location>
        <begin position="932"/>
        <end position="952"/>
    </location>
</feature>
<name>A0ABD3G5S9_9STRA</name>
<organism evidence="9 10">
    <name type="scientific">Phytophthora oleae</name>
    <dbReference type="NCBI Taxonomy" id="2107226"/>
    <lineage>
        <taxon>Eukaryota</taxon>
        <taxon>Sar</taxon>
        <taxon>Stramenopiles</taxon>
        <taxon>Oomycota</taxon>
        <taxon>Peronosporomycetes</taxon>
        <taxon>Peronosporales</taxon>
        <taxon>Peronosporaceae</taxon>
        <taxon>Phytophthora</taxon>
    </lineage>
</organism>
<reference evidence="9 10" key="1">
    <citation type="submission" date="2024-09" db="EMBL/GenBank/DDBJ databases">
        <title>Genome sequencing and assembly of Phytophthora oleae, isolate VK10A, causative agent of rot of olive drupes.</title>
        <authorList>
            <person name="Conti Taguali S."/>
            <person name="Riolo M."/>
            <person name="La Spada F."/>
            <person name="Cacciola S.O."/>
            <person name="Dionisio G."/>
        </authorList>
    </citation>
    <scope>NUCLEOTIDE SEQUENCE [LARGE SCALE GENOMIC DNA]</scope>
    <source>
        <strain evidence="9 10">VK10A</strain>
    </source>
</reference>
<feature type="domain" description="CXXC-type" evidence="8">
    <location>
        <begin position="707"/>
        <end position="754"/>
    </location>
</feature>
<evidence type="ECO:0000259" key="6">
    <source>
        <dbReference type="PROSITE" id="PS50006"/>
    </source>
</evidence>
<feature type="domain" description="CXXC-type" evidence="8">
    <location>
        <begin position="848"/>
        <end position="895"/>
    </location>
</feature>
<feature type="region of interest" description="Disordered" evidence="5">
    <location>
        <begin position="120"/>
        <end position="152"/>
    </location>
</feature>
<evidence type="ECO:0000313" key="9">
    <source>
        <dbReference type="EMBL" id="KAL3673360.1"/>
    </source>
</evidence>
<evidence type="ECO:0000256" key="4">
    <source>
        <dbReference type="PROSITE-ProRule" id="PRU00042"/>
    </source>
</evidence>
<evidence type="ECO:0000256" key="3">
    <source>
        <dbReference type="ARBA" id="ARBA00022833"/>
    </source>
</evidence>
<evidence type="ECO:0000256" key="5">
    <source>
        <dbReference type="SAM" id="MobiDB-lite"/>
    </source>
</evidence>
<feature type="compositionally biased region" description="Basic and acidic residues" evidence="5">
    <location>
        <begin position="772"/>
        <end position="782"/>
    </location>
</feature>
<feature type="domain" description="C2H2-type" evidence="7">
    <location>
        <begin position="972"/>
        <end position="1000"/>
    </location>
</feature>
<feature type="compositionally biased region" description="Polar residues" evidence="5">
    <location>
        <begin position="222"/>
        <end position="232"/>
    </location>
</feature>
<evidence type="ECO:0000259" key="7">
    <source>
        <dbReference type="PROSITE" id="PS50157"/>
    </source>
</evidence>
<feature type="compositionally biased region" description="Low complexity" evidence="5">
    <location>
        <begin position="18"/>
        <end position="37"/>
    </location>
</feature>
<dbReference type="Proteomes" id="UP001632037">
    <property type="component" value="Unassembled WGS sequence"/>
</dbReference>
<evidence type="ECO:0000256" key="2">
    <source>
        <dbReference type="ARBA" id="ARBA00022771"/>
    </source>
</evidence>
<feature type="compositionally biased region" description="Polar residues" evidence="5">
    <location>
        <begin position="790"/>
        <end position="809"/>
    </location>
</feature>
<accession>A0ABD3G5S9</accession>
<feature type="region of interest" description="Disordered" evidence="5">
    <location>
        <begin position="1"/>
        <end position="50"/>
    </location>
</feature>
<dbReference type="InterPro" id="IPR008984">
    <property type="entry name" value="SMAD_FHA_dom_sf"/>
</dbReference>
<dbReference type="EMBL" id="JBIMZQ010000002">
    <property type="protein sequence ID" value="KAL3673360.1"/>
    <property type="molecule type" value="Genomic_DNA"/>
</dbReference>
<feature type="domain" description="FHA" evidence="6">
    <location>
        <begin position="1058"/>
        <end position="1132"/>
    </location>
</feature>
<feature type="compositionally biased region" description="Basic and acidic residues" evidence="5">
    <location>
        <begin position="240"/>
        <end position="257"/>
    </location>
</feature>
<feature type="region of interest" description="Disordered" evidence="5">
    <location>
        <begin position="181"/>
        <end position="257"/>
    </location>
</feature>
<dbReference type="Pfam" id="PF02008">
    <property type="entry name" value="zf-CXXC"/>
    <property type="match status" value="2"/>
</dbReference>
<dbReference type="PROSITE" id="PS51058">
    <property type="entry name" value="ZF_CXXC"/>
    <property type="match status" value="2"/>
</dbReference>
<dbReference type="GO" id="GO:0008270">
    <property type="term" value="F:zinc ion binding"/>
    <property type="evidence" value="ECO:0007669"/>
    <property type="project" value="UniProtKB-KW"/>
</dbReference>
<keyword evidence="10" id="KW-1185">Reference proteome</keyword>
<gene>
    <name evidence="9" type="ORF">V7S43_001076</name>
</gene>
<dbReference type="InterPro" id="IPR002857">
    <property type="entry name" value="Znf_CXXC"/>
</dbReference>
<dbReference type="PROSITE" id="PS50006">
    <property type="entry name" value="FHA_DOMAIN"/>
    <property type="match status" value="1"/>
</dbReference>
<proteinExistence type="predicted"/>
<dbReference type="AlphaFoldDB" id="A0ABD3G5S9"/>
<dbReference type="InterPro" id="IPR000253">
    <property type="entry name" value="FHA_dom"/>
</dbReference>
<protein>
    <recommendedName>
        <fullName evidence="11">Chromatin-remodeling ATPase INO80</fullName>
    </recommendedName>
</protein>
<dbReference type="InterPro" id="IPR038718">
    <property type="entry name" value="SNF2-like_sf"/>
</dbReference>
<evidence type="ECO:0000259" key="8">
    <source>
        <dbReference type="PROSITE" id="PS51058"/>
    </source>
</evidence>
<dbReference type="PROSITE" id="PS00028">
    <property type="entry name" value="ZINC_FINGER_C2H2_1"/>
    <property type="match status" value="1"/>
</dbReference>
<feature type="region of interest" description="Disordered" evidence="5">
    <location>
        <begin position="769"/>
        <end position="822"/>
    </location>
</feature>
<dbReference type="Gene3D" id="3.40.50.10810">
    <property type="entry name" value="Tandem AAA-ATPase domain"/>
    <property type="match status" value="1"/>
</dbReference>
<dbReference type="SUPFAM" id="SSF49879">
    <property type="entry name" value="SMAD/FHA domain"/>
    <property type="match status" value="1"/>
</dbReference>
<feature type="compositionally biased region" description="Basic and acidic residues" evidence="5">
    <location>
        <begin position="134"/>
        <end position="147"/>
    </location>
</feature>
<dbReference type="PROSITE" id="PS50157">
    <property type="entry name" value="ZINC_FINGER_C2H2_2"/>
    <property type="match status" value="1"/>
</dbReference>
<evidence type="ECO:0000313" key="10">
    <source>
        <dbReference type="Proteomes" id="UP001632037"/>
    </source>
</evidence>